<name>A0A3S1B7H2_ELYCH</name>
<proteinExistence type="predicted"/>
<reference evidence="1 2" key="1">
    <citation type="submission" date="2019-01" db="EMBL/GenBank/DDBJ databases">
        <title>A draft genome assembly of the solar-powered sea slug Elysia chlorotica.</title>
        <authorList>
            <person name="Cai H."/>
            <person name="Li Q."/>
            <person name="Fang X."/>
            <person name="Li J."/>
            <person name="Curtis N.E."/>
            <person name="Altenburger A."/>
            <person name="Shibata T."/>
            <person name="Feng M."/>
            <person name="Maeda T."/>
            <person name="Schwartz J.A."/>
            <person name="Shigenobu S."/>
            <person name="Lundholm N."/>
            <person name="Nishiyama T."/>
            <person name="Yang H."/>
            <person name="Hasebe M."/>
            <person name="Li S."/>
            <person name="Pierce S.K."/>
            <person name="Wang J."/>
        </authorList>
    </citation>
    <scope>NUCLEOTIDE SEQUENCE [LARGE SCALE GENOMIC DNA]</scope>
    <source>
        <strain evidence="1">EC2010</strain>
        <tissue evidence="1">Whole organism of an adult</tissue>
    </source>
</reference>
<evidence type="ECO:0000313" key="1">
    <source>
        <dbReference type="EMBL" id="RUS77831.1"/>
    </source>
</evidence>
<gene>
    <name evidence="1" type="ORF">EGW08_014405</name>
</gene>
<dbReference type="Proteomes" id="UP000271974">
    <property type="component" value="Unassembled WGS sequence"/>
</dbReference>
<evidence type="ECO:0000313" key="2">
    <source>
        <dbReference type="Proteomes" id="UP000271974"/>
    </source>
</evidence>
<keyword evidence="2" id="KW-1185">Reference proteome</keyword>
<protein>
    <submittedName>
        <fullName evidence="1">Uncharacterized protein</fullName>
    </submittedName>
</protein>
<dbReference type="AlphaFoldDB" id="A0A3S1B7H2"/>
<comment type="caution">
    <text evidence="1">The sequence shown here is derived from an EMBL/GenBank/DDBJ whole genome shotgun (WGS) entry which is preliminary data.</text>
</comment>
<accession>A0A3S1B7H2</accession>
<organism evidence="1 2">
    <name type="scientific">Elysia chlorotica</name>
    <name type="common">Eastern emerald elysia</name>
    <name type="synonym">Sea slug</name>
    <dbReference type="NCBI Taxonomy" id="188477"/>
    <lineage>
        <taxon>Eukaryota</taxon>
        <taxon>Metazoa</taxon>
        <taxon>Spiralia</taxon>
        <taxon>Lophotrochozoa</taxon>
        <taxon>Mollusca</taxon>
        <taxon>Gastropoda</taxon>
        <taxon>Heterobranchia</taxon>
        <taxon>Euthyneura</taxon>
        <taxon>Panpulmonata</taxon>
        <taxon>Sacoglossa</taxon>
        <taxon>Placobranchoidea</taxon>
        <taxon>Plakobranchidae</taxon>
        <taxon>Elysia</taxon>
    </lineage>
</organism>
<dbReference type="EMBL" id="RQTK01000548">
    <property type="protein sequence ID" value="RUS77831.1"/>
    <property type="molecule type" value="Genomic_DNA"/>
</dbReference>
<sequence>MALRFVNFLILHKKNRKKTKLKVPIIIKLTDMQLNKKMVGKLKTTCKTNIINIRYDNDEIVNPCQNLPKYLIFLAFYIFYEQMKSTTKYVNSIQYLYYLIVIL</sequence>